<feature type="region of interest" description="Disordered" evidence="1">
    <location>
        <begin position="358"/>
        <end position="391"/>
    </location>
</feature>
<dbReference type="EMBL" id="JASCZI010091481">
    <property type="protein sequence ID" value="MED6150459.1"/>
    <property type="molecule type" value="Genomic_DNA"/>
</dbReference>
<evidence type="ECO:0000313" key="3">
    <source>
        <dbReference type="EMBL" id="MED6150459.1"/>
    </source>
</evidence>
<dbReference type="Pfam" id="PF20167">
    <property type="entry name" value="Transposase_32"/>
    <property type="match status" value="1"/>
</dbReference>
<evidence type="ECO:0000313" key="4">
    <source>
        <dbReference type="Proteomes" id="UP001341840"/>
    </source>
</evidence>
<feature type="region of interest" description="Disordered" evidence="1">
    <location>
        <begin position="192"/>
        <end position="276"/>
    </location>
</feature>
<organism evidence="3 4">
    <name type="scientific">Stylosanthes scabra</name>
    <dbReference type="NCBI Taxonomy" id="79078"/>
    <lineage>
        <taxon>Eukaryota</taxon>
        <taxon>Viridiplantae</taxon>
        <taxon>Streptophyta</taxon>
        <taxon>Embryophyta</taxon>
        <taxon>Tracheophyta</taxon>
        <taxon>Spermatophyta</taxon>
        <taxon>Magnoliopsida</taxon>
        <taxon>eudicotyledons</taxon>
        <taxon>Gunneridae</taxon>
        <taxon>Pentapetalae</taxon>
        <taxon>rosids</taxon>
        <taxon>fabids</taxon>
        <taxon>Fabales</taxon>
        <taxon>Fabaceae</taxon>
        <taxon>Papilionoideae</taxon>
        <taxon>50 kb inversion clade</taxon>
        <taxon>dalbergioids sensu lato</taxon>
        <taxon>Dalbergieae</taxon>
        <taxon>Pterocarpus clade</taxon>
        <taxon>Stylosanthes</taxon>
    </lineage>
</organism>
<feature type="compositionally biased region" description="Pro residues" evidence="1">
    <location>
        <begin position="376"/>
        <end position="391"/>
    </location>
</feature>
<gene>
    <name evidence="3" type="ORF">PIB30_072516</name>
</gene>
<feature type="compositionally biased region" description="Low complexity" evidence="1">
    <location>
        <begin position="225"/>
        <end position="242"/>
    </location>
</feature>
<evidence type="ECO:0000256" key="1">
    <source>
        <dbReference type="SAM" id="MobiDB-lite"/>
    </source>
</evidence>
<dbReference type="InterPro" id="IPR046796">
    <property type="entry name" value="Transposase_32_dom"/>
</dbReference>
<accession>A0ABU6TNR7</accession>
<feature type="domain" description="Putative plant transposon protein" evidence="2">
    <location>
        <begin position="7"/>
        <end position="167"/>
    </location>
</feature>
<keyword evidence="4" id="KW-1185">Reference proteome</keyword>
<comment type="caution">
    <text evidence="3">The sequence shown here is derived from an EMBL/GenBank/DDBJ whole genome shotgun (WGS) entry which is preliminary data.</text>
</comment>
<evidence type="ECO:0000259" key="2">
    <source>
        <dbReference type="Pfam" id="PF20167"/>
    </source>
</evidence>
<sequence length="391" mass="43845">MDISKLLVQEFYANAAVSDEEAAAQEELPYKSFVRGKEIDFSPNNIRRVMRFKRETAGALTYFKTRQALNQRLDEVLADLCIPGASWKLSLRGWQEFIIHSLVPTGNKLEITTSRAILINTIMQGEDVRAEEIIAENIVTIAQGLGSKGNLAHPSTIYKLCKDAGVPLREFARTPSIPSLSYITAKRMETIRFPRHQQPQQEDDDEEVEPMPQADGGNFGEEDQQPQQQNQPPQQDHQPQQHEIPSGLHGGGQASKGETRADLPTQPKVPCTANTQRFEAQRNLQLALERQGRDIAEIRRQVNLWNNNVSSKEAYACWAQQKANPNLSEVPITQIPDIMQTNVEKGRPLFHGFLKSDFGASSSSQVDPEELIPLRTAPPSPHFRPPYPPSN</sequence>
<protein>
    <recommendedName>
        <fullName evidence="2">Putative plant transposon protein domain-containing protein</fullName>
    </recommendedName>
</protein>
<proteinExistence type="predicted"/>
<dbReference type="Proteomes" id="UP001341840">
    <property type="component" value="Unassembled WGS sequence"/>
</dbReference>
<reference evidence="3 4" key="1">
    <citation type="journal article" date="2023" name="Plants (Basel)">
        <title>Bridging the Gap: Combining Genomics and Transcriptomics Approaches to Understand Stylosanthes scabra, an Orphan Legume from the Brazilian Caatinga.</title>
        <authorList>
            <person name="Ferreira-Neto J.R.C."/>
            <person name="da Silva M.D."/>
            <person name="Binneck E."/>
            <person name="de Melo N.F."/>
            <person name="da Silva R.H."/>
            <person name="de Melo A.L.T.M."/>
            <person name="Pandolfi V."/>
            <person name="Bustamante F.O."/>
            <person name="Brasileiro-Vidal A.C."/>
            <person name="Benko-Iseppon A.M."/>
        </authorList>
    </citation>
    <scope>NUCLEOTIDE SEQUENCE [LARGE SCALE GENOMIC DNA]</scope>
    <source>
        <tissue evidence="3">Leaves</tissue>
    </source>
</reference>
<name>A0ABU6TNR7_9FABA</name>